<sequence>MKKINLLMGAIALLFASSLSAQQFNTGSYKKQVRINLYGAYAFEDSFDSYYDLGDYYQGQLQGGFMYGAGVEFEVKPGSFVEISYQRMDSNAPTQYYNGGFFDKYADFDVATNYLMVGGNQSFRRAGSPVEGFIGGMLGIGIIGIDNPETNFSDSATKFAWGIKGGMTYWASSAVGIKMQAQLLSVTQSVGGGVYFGTGGVSTGLSSYSSIYQFTLGGGLVFNLTN</sequence>
<dbReference type="Gene3D" id="2.40.160.20">
    <property type="match status" value="1"/>
</dbReference>
<evidence type="ECO:0000313" key="2">
    <source>
        <dbReference type="EMBL" id="MBK0369969.1"/>
    </source>
</evidence>
<feature type="chain" id="PRO_5036982329" description="Outer membrane protein beta-barrel domain-containing protein" evidence="1">
    <location>
        <begin position="22"/>
        <end position="226"/>
    </location>
</feature>
<comment type="caution">
    <text evidence="2">The sequence shown here is derived from an EMBL/GenBank/DDBJ whole genome shotgun (WGS) entry which is preliminary data.</text>
</comment>
<keyword evidence="3" id="KW-1185">Reference proteome</keyword>
<dbReference type="EMBL" id="JAEHFV010000003">
    <property type="protein sequence ID" value="MBK0369969.1"/>
    <property type="molecule type" value="Genomic_DNA"/>
</dbReference>
<keyword evidence="1" id="KW-0732">Signal</keyword>
<dbReference type="AlphaFoldDB" id="A0A934PME8"/>
<evidence type="ECO:0008006" key="4">
    <source>
        <dbReference type="Google" id="ProtNLM"/>
    </source>
</evidence>
<accession>A0A934PME8</accession>
<feature type="signal peptide" evidence="1">
    <location>
        <begin position="1"/>
        <end position="21"/>
    </location>
</feature>
<organism evidence="2 3">
    <name type="scientific">Flavobacterium agrisoli</name>
    <dbReference type="NCBI Taxonomy" id="2793066"/>
    <lineage>
        <taxon>Bacteria</taxon>
        <taxon>Pseudomonadati</taxon>
        <taxon>Bacteroidota</taxon>
        <taxon>Flavobacteriia</taxon>
        <taxon>Flavobacteriales</taxon>
        <taxon>Flavobacteriaceae</taxon>
        <taxon>Flavobacterium</taxon>
    </lineage>
</organism>
<protein>
    <recommendedName>
        <fullName evidence="4">Outer membrane protein beta-barrel domain-containing protein</fullName>
    </recommendedName>
</protein>
<proteinExistence type="predicted"/>
<dbReference type="RefSeq" id="WP_200106014.1">
    <property type="nucleotide sequence ID" value="NZ_JAEHFV010000003.1"/>
</dbReference>
<reference evidence="2" key="1">
    <citation type="submission" date="2020-12" db="EMBL/GenBank/DDBJ databases">
        <title>Bacterial novel species Flavobacterium sp. SE-1-e isolated from soil.</title>
        <authorList>
            <person name="Jung H.-Y."/>
        </authorList>
    </citation>
    <scope>NUCLEOTIDE SEQUENCE</scope>
    <source>
        <strain evidence="2">SE-1-e</strain>
    </source>
</reference>
<gene>
    <name evidence="2" type="ORF">I5M07_08955</name>
</gene>
<evidence type="ECO:0000313" key="3">
    <source>
        <dbReference type="Proteomes" id="UP000609172"/>
    </source>
</evidence>
<name>A0A934PME8_9FLAO</name>
<dbReference type="Proteomes" id="UP000609172">
    <property type="component" value="Unassembled WGS sequence"/>
</dbReference>
<evidence type="ECO:0000256" key="1">
    <source>
        <dbReference type="SAM" id="SignalP"/>
    </source>
</evidence>